<name>A0A812ZLG2_9DINO</name>
<proteinExistence type="predicted"/>
<dbReference type="OrthoDB" id="10293799at2759"/>
<comment type="caution">
    <text evidence="1">The sequence shown here is derived from an EMBL/GenBank/DDBJ whole genome shotgun (WGS) entry which is preliminary data.</text>
</comment>
<feature type="non-terminal residue" evidence="1">
    <location>
        <position position="51"/>
    </location>
</feature>
<reference evidence="1" key="1">
    <citation type="submission" date="2021-02" db="EMBL/GenBank/DDBJ databases">
        <authorList>
            <person name="Dougan E. K."/>
            <person name="Rhodes N."/>
            <person name="Thang M."/>
            <person name="Chan C."/>
        </authorList>
    </citation>
    <scope>NUCLEOTIDE SEQUENCE</scope>
</reference>
<organism evidence="1 2">
    <name type="scientific">Symbiodinium necroappetens</name>
    <dbReference type="NCBI Taxonomy" id="1628268"/>
    <lineage>
        <taxon>Eukaryota</taxon>
        <taxon>Sar</taxon>
        <taxon>Alveolata</taxon>
        <taxon>Dinophyceae</taxon>
        <taxon>Suessiales</taxon>
        <taxon>Symbiodiniaceae</taxon>
        <taxon>Symbiodinium</taxon>
    </lineage>
</organism>
<dbReference type="Proteomes" id="UP000601435">
    <property type="component" value="Unassembled WGS sequence"/>
</dbReference>
<gene>
    <name evidence="1" type="ORF">SNEC2469_LOCUS24879</name>
</gene>
<feature type="non-terminal residue" evidence="1">
    <location>
        <position position="1"/>
    </location>
</feature>
<accession>A0A812ZLG2</accession>
<keyword evidence="2" id="KW-1185">Reference proteome</keyword>
<dbReference type="EMBL" id="CAJNJA010048479">
    <property type="protein sequence ID" value="CAE7831645.1"/>
    <property type="molecule type" value="Genomic_DNA"/>
</dbReference>
<protein>
    <submittedName>
        <fullName evidence="1">Uncharacterized protein</fullName>
    </submittedName>
</protein>
<evidence type="ECO:0000313" key="1">
    <source>
        <dbReference type="EMBL" id="CAE7831645.1"/>
    </source>
</evidence>
<evidence type="ECO:0000313" key="2">
    <source>
        <dbReference type="Proteomes" id="UP000601435"/>
    </source>
</evidence>
<dbReference type="AlphaFoldDB" id="A0A812ZLG2"/>
<sequence length="51" mass="5683">QQQLAAQLPEVAVLGIVRGPCRSRPNNWLERSTDLNRHRTDDGAACAKTRI</sequence>